<evidence type="ECO:0000313" key="2">
    <source>
        <dbReference type="Proteomes" id="UP001164761"/>
    </source>
</evidence>
<keyword evidence="2" id="KW-1185">Reference proteome</keyword>
<proteinExistence type="predicted"/>
<dbReference type="RefSeq" id="WP_268005267.1">
    <property type="nucleotide sequence ID" value="NZ_BSUT01000001.1"/>
</dbReference>
<organism evidence="1 2">
    <name type="scientific">Alicyclobacillus fastidiosus</name>
    <dbReference type="NCBI Taxonomy" id="392011"/>
    <lineage>
        <taxon>Bacteria</taxon>
        <taxon>Bacillati</taxon>
        <taxon>Bacillota</taxon>
        <taxon>Bacilli</taxon>
        <taxon>Bacillales</taxon>
        <taxon>Alicyclobacillaceae</taxon>
        <taxon>Alicyclobacillus</taxon>
    </lineage>
</organism>
<dbReference type="Proteomes" id="UP001164761">
    <property type="component" value="Chromosome"/>
</dbReference>
<sequence length="110" mass="13208">MSERVERIQNLFKGIDPKKDTFLGETSVQIRGFDGYPSVHRVRSYLIDLDPYTQYFYHIFSYQCGTSVANYNTTQYDQVAKFIDISDYWDIYYEDDEIEPFLVNPVYRRK</sequence>
<gene>
    <name evidence="1" type="ORF">NZD89_24400</name>
</gene>
<accession>A0ABY6ZGW4</accession>
<dbReference type="EMBL" id="CP104067">
    <property type="protein sequence ID" value="WAH41354.1"/>
    <property type="molecule type" value="Genomic_DNA"/>
</dbReference>
<reference evidence="1" key="1">
    <citation type="submission" date="2022-08" db="EMBL/GenBank/DDBJ databases">
        <title>Alicyclobacillus fastidiosus DSM 17978, complete genome.</title>
        <authorList>
            <person name="Wang Q."/>
            <person name="Cai R."/>
            <person name="Wang Z."/>
        </authorList>
    </citation>
    <scope>NUCLEOTIDE SEQUENCE</scope>
    <source>
        <strain evidence="1">DSM 17978</strain>
    </source>
</reference>
<name>A0ABY6ZGW4_9BACL</name>
<protein>
    <submittedName>
        <fullName evidence="1">Uncharacterized protein</fullName>
    </submittedName>
</protein>
<evidence type="ECO:0000313" key="1">
    <source>
        <dbReference type="EMBL" id="WAH41354.1"/>
    </source>
</evidence>